<keyword evidence="6 11" id="KW-0812">Transmembrane</keyword>
<dbReference type="InterPro" id="IPR055270">
    <property type="entry name" value="Glyco_tran_10_C"/>
</dbReference>
<evidence type="ECO:0000259" key="13">
    <source>
        <dbReference type="Pfam" id="PF00852"/>
    </source>
</evidence>
<dbReference type="InParanoid" id="E4XA49"/>
<dbReference type="Proteomes" id="UP000001307">
    <property type="component" value="Unassembled WGS sequence"/>
</dbReference>
<comment type="pathway">
    <text evidence="2">Protein modification; protein glycosylation.</text>
</comment>
<evidence type="ECO:0000256" key="1">
    <source>
        <dbReference type="ARBA" id="ARBA00004167"/>
    </source>
</evidence>
<evidence type="ECO:0000256" key="4">
    <source>
        <dbReference type="ARBA" id="ARBA00022676"/>
    </source>
</evidence>
<organism evidence="15">
    <name type="scientific">Oikopleura dioica</name>
    <name type="common">Tunicate</name>
    <dbReference type="NCBI Taxonomy" id="34765"/>
    <lineage>
        <taxon>Eukaryota</taxon>
        <taxon>Metazoa</taxon>
        <taxon>Chordata</taxon>
        <taxon>Tunicata</taxon>
        <taxon>Appendicularia</taxon>
        <taxon>Copelata</taxon>
        <taxon>Oikopleuridae</taxon>
        <taxon>Oikopleura</taxon>
    </lineage>
</organism>
<evidence type="ECO:0000256" key="10">
    <source>
        <dbReference type="ARBA" id="ARBA00023180"/>
    </source>
</evidence>
<dbReference type="PANTHER" id="PTHR11929:SF145">
    <property type="entry name" value="ALPHA-(1,3)-FUCOSYLTRANSFERASE FUT-1"/>
    <property type="match status" value="1"/>
</dbReference>
<dbReference type="EC" id="2.4.1.-" evidence="11"/>
<dbReference type="GO" id="GO:0032580">
    <property type="term" value="C:Golgi cisterna membrane"/>
    <property type="evidence" value="ECO:0007669"/>
    <property type="project" value="UniProtKB-SubCell"/>
</dbReference>
<dbReference type="OrthoDB" id="427096at2759"/>
<feature type="region of interest" description="Disordered" evidence="12">
    <location>
        <begin position="1"/>
        <end position="28"/>
    </location>
</feature>
<keyword evidence="11" id="KW-0333">Golgi apparatus</keyword>
<dbReference type="GO" id="GO:0046920">
    <property type="term" value="F:alpha-(1-&gt;3)-fucosyltransferase activity"/>
    <property type="evidence" value="ECO:0007669"/>
    <property type="project" value="TreeGrafter"/>
</dbReference>
<feature type="domain" description="Fucosyltransferase N-terminal" evidence="14">
    <location>
        <begin position="89"/>
        <end position="215"/>
    </location>
</feature>
<accession>E4XA49</accession>
<evidence type="ECO:0000256" key="9">
    <source>
        <dbReference type="ARBA" id="ARBA00023136"/>
    </source>
</evidence>
<evidence type="ECO:0000256" key="7">
    <source>
        <dbReference type="ARBA" id="ARBA00022968"/>
    </source>
</evidence>
<dbReference type="InterPro" id="IPR038577">
    <property type="entry name" value="GT10-like_C_sf"/>
</dbReference>
<dbReference type="PANTHER" id="PTHR11929">
    <property type="entry name" value="ALPHA- 1,3 -FUCOSYLTRANSFERASE"/>
    <property type="match status" value="1"/>
</dbReference>
<evidence type="ECO:0000256" key="11">
    <source>
        <dbReference type="RuleBase" id="RU003832"/>
    </source>
</evidence>
<comment type="similarity">
    <text evidence="3 11">Belongs to the glycosyltransferase 10 family.</text>
</comment>
<feature type="domain" description="Fucosyltransferase C-terminal" evidence="13">
    <location>
        <begin position="246"/>
        <end position="443"/>
    </location>
</feature>
<keyword evidence="16" id="KW-1185">Reference proteome</keyword>
<dbReference type="Gene3D" id="3.40.50.11660">
    <property type="entry name" value="Glycosyl transferase family 10, C-terminal domain"/>
    <property type="match status" value="1"/>
</dbReference>
<keyword evidence="7" id="KW-0735">Signal-anchor</keyword>
<dbReference type="InterPro" id="IPR001503">
    <property type="entry name" value="Glyco_trans_10"/>
</dbReference>
<keyword evidence="4 11" id="KW-0328">Glycosyltransferase</keyword>
<keyword evidence="8" id="KW-1133">Transmembrane helix</keyword>
<evidence type="ECO:0000313" key="16">
    <source>
        <dbReference type="Proteomes" id="UP000001307"/>
    </source>
</evidence>
<keyword evidence="5 11" id="KW-0808">Transferase</keyword>
<dbReference type="SUPFAM" id="SSF53756">
    <property type="entry name" value="UDP-Glycosyltransferase/glycogen phosphorylase"/>
    <property type="match status" value="1"/>
</dbReference>
<evidence type="ECO:0000256" key="5">
    <source>
        <dbReference type="ARBA" id="ARBA00022679"/>
    </source>
</evidence>
<dbReference type="Pfam" id="PF00852">
    <property type="entry name" value="Glyco_transf_10"/>
    <property type="match status" value="1"/>
</dbReference>
<gene>
    <name evidence="15" type="ORF">GSOID_T00004979001</name>
</gene>
<evidence type="ECO:0000256" key="6">
    <source>
        <dbReference type="ARBA" id="ARBA00022692"/>
    </source>
</evidence>
<comment type="subcellular location">
    <subcellularLocation>
        <location evidence="11">Golgi apparatus</location>
        <location evidence="11">Golgi stack membrane</location>
        <topology evidence="11">Single-pass type II membrane protein</topology>
    </subcellularLocation>
    <subcellularLocation>
        <location evidence="1">Membrane</location>
        <topology evidence="1">Single-pass membrane protein</topology>
    </subcellularLocation>
</comment>
<name>E4XA49_OIKDI</name>
<dbReference type="InterPro" id="IPR031481">
    <property type="entry name" value="Glyco_tran_10_N"/>
</dbReference>
<evidence type="ECO:0000256" key="3">
    <source>
        <dbReference type="ARBA" id="ARBA00008919"/>
    </source>
</evidence>
<evidence type="ECO:0000256" key="12">
    <source>
        <dbReference type="SAM" id="MobiDB-lite"/>
    </source>
</evidence>
<keyword evidence="10" id="KW-0325">Glycoprotein</keyword>
<protein>
    <recommendedName>
        <fullName evidence="11">Fucosyltransferase</fullName>
        <ecNumber evidence="11">2.4.1.-</ecNumber>
    </recommendedName>
</protein>
<evidence type="ECO:0000256" key="2">
    <source>
        <dbReference type="ARBA" id="ARBA00004922"/>
    </source>
</evidence>
<evidence type="ECO:0000313" key="15">
    <source>
        <dbReference type="EMBL" id="CBY08412.1"/>
    </source>
</evidence>
<dbReference type="Pfam" id="PF17039">
    <property type="entry name" value="Glyco_tran_10_N"/>
    <property type="match status" value="1"/>
</dbReference>
<keyword evidence="9" id="KW-0472">Membrane</keyword>
<dbReference type="UniPathway" id="UPA00378"/>
<dbReference type="EMBL" id="FN653031">
    <property type="protein sequence ID" value="CBY08412.1"/>
    <property type="molecule type" value="Genomic_DNA"/>
</dbReference>
<sequence>MTGGEISETTEASEIDRNDQPNLNSDFTDDFHSQFHKSIVKPLSENERAEWLKKIWISKDLPSHAQEDDIKLLFWYAKQGERRANSEVTIRHTKERDVPGKDPFCGGCQVAVDRKLENEADGIIFNTGKMFSYLKGKGYCPVTTTNTLERANGKSDEAIFPNQDKRDKEQFYIFYQRESGTKGHEHSSLMTEEIDGMFNLTVSYRTDSDAVRRFGMIEESIQFARFDGKNIEYSDEEYFRRLMDKKTKKHLAAWFVSNCDHTEGAVKRWEYGESLMNAGLRLYGEGECFGKVTERSFSKEKKKTKKFTLDNVKFYLAFENAYHCNDYISEKFWRNGFHSETVPVVFGPHPDDVMKVAPPNSFIHSEWFTSPAQLVSYLEWLDRNDDAYLDYHQWRTLLLPQSEGENYVHSIFNLGVDELGYCMLCRKIREMRSAKLHQSYKSVMKFWHYDLYDECKENIEFQPFQTSIRQNKRSWKSL</sequence>
<evidence type="ECO:0000259" key="14">
    <source>
        <dbReference type="Pfam" id="PF17039"/>
    </source>
</evidence>
<reference evidence="15" key="1">
    <citation type="journal article" date="2010" name="Science">
        <title>Plasticity of animal genome architecture unmasked by rapid evolution of a pelagic tunicate.</title>
        <authorList>
            <person name="Denoeud F."/>
            <person name="Henriet S."/>
            <person name="Mungpakdee S."/>
            <person name="Aury J.M."/>
            <person name="Da Silva C."/>
            <person name="Brinkmann H."/>
            <person name="Mikhaleva J."/>
            <person name="Olsen L.C."/>
            <person name="Jubin C."/>
            <person name="Canestro C."/>
            <person name="Bouquet J.M."/>
            <person name="Danks G."/>
            <person name="Poulain J."/>
            <person name="Campsteijn C."/>
            <person name="Adamski M."/>
            <person name="Cross I."/>
            <person name="Yadetie F."/>
            <person name="Muffato M."/>
            <person name="Louis A."/>
            <person name="Butcher S."/>
            <person name="Tsagkogeorga G."/>
            <person name="Konrad A."/>
            <person name="Singh S."/>
            <person name="Jensen M.F."/>
            <person name="Cong E.H."/>
            <person name="Eikeseth-Otteraa H."/>
            <person name="Noel B."/>
            <person name="Anthouard V."/>
            <person name="Porcel B.M."/>
            <person name="Kachouri-Lafond R."/>
            <person name="Nishino A."/>
            <person name="Ugolini M."/>
            <person name="Chourrout P."/>
            <person name="Nishida H."/>
            <person name="Aasland R."/>
            <person name="Huzurbazar S."/>
            <person name="Westhof E."/>
            <person name="Delsuc F."/>
            <person name="Lehrach H."/>
            <person name="Reinhardt R."/>
            <person name="Weissenbach J."/>
            <person name="Roy S.W."/>
            <person name="Artiguenave F."/>
            <person name="Postlethwait J.H."/>
            <person name="Manak J.R."/>
            <person name="Thompson E.M."/>
            <person name="Jaillon O."/>
            <person name="Du Pasquier L."/>
            <person name="Boudinot P."/>
            <person name="Liberles D.A."/>
            <person name="Volff J.N."/>
            <person name="Philippe H."/>
            <person name="Lenhard B."/>
            <person name="Roest Crollius H."/>
            <person name="Wincker P."/>
            <person name="Chourrout D."/>
        </authorList>
    </citation>
    <scope>NUCLEOTIDE SEQUENCE [LARGE SCALE GENOMIC DNA]</scope>
</reference>
<proteinExistence type="inferred from homology"/>
<evidence type="ECO:0000256" key="8">
    <source>
        <dbReference type="ARBA" id="ARBA00022989"/>
    </source>
</evidence>
<dbReference type="AlphaFoldDB" id="E4XA49"/>